<gene>
    <name evidence="6" type="ORF">SAMN05444584_1784</name>
</gene>
<evidence type="ECO:0000313" key="6">
    <source>
        <dbReference type="EMBL" id="SNQ29813.1"/>
    </source>
</evidence>
<keyword evidence="2 4" id="KW-0238">DNA-binding</keyword>
<dbReference type="OrthoDB" id="70491at2"/>
<evidence type="ECO:0000256" key="3">
    <source>
        <dbReference type="ARBA" id="ARBA00023163"/>
    </source>
</evidence>
<reference evidence="7" key="1">
    <citation type="submission" date="2017-06" db="EMBL/GenBank/DDBJ databases">
        <authorList>
            <person name="Varghese N."/>
            <person name="Submissions S."/>
        </authorList>
    </citation>
    <scope>NUCLEOTIDE SEQUENCE [LARGE SCALE GENOMIC DNA]</scope>
    <source>
        <strain evidence="7">ANC 5114</strain>
    </source>
</reference>
<dbReference type="PANTHER" id="PTHR47506">
    <property type="entry name" value="TRANSCRIPTIONAL REGULATORY PROTEIN"/>
    <property type="match status" value="1"/>
</dbReference>
<evidence type="ECO:0000256" key="4">
    <source>
        <dbReference type="PROSITE-ProRule" id="PRU00335"/>
    </source>
</evidence>
<dbReference type="EMBL" id="FZLN01000003">
    <property type="protein sequence ID" value="SNQ29813.1"/>
    <property type="molecule type" value="Genomic_DNA"/>
</dbReference>
<evidence type="ECO:0000313" key="7">
    <source>
        <dbReference type="Proteomes" id="UP000243463"/>
    </source>
</evidence>
<evidence type="ECO:0000256" key="2">
    <source>
        <dbReference type="ARBA" id="ARBA00023125"/>
    </source>
</evidence>
<keyword evidence="1" id="KW-0805">Transcription regulation</keyword>
<dbReference type="PROSITE" id="PS50977">
    <property type="entry name" value="HTH_TETR_2"/>
    <property type="match status" value="1"/>
</dbReference>
<dbReference type="InterPro" id="IPR001647">
    <property type="entry name" value="HTH_TetR"/>
</dbReference>
<sequence>MRKRMSKSDRREQLLLVAEDIVKNQGTDALTLITLAEQAGVSKPVTYEHFTHREGLFVALYQRYDHQVIQAIQQSMLTASSLDLAAQAVATAYLHCAFNYGQQYEAIVAALQGYIGYSDLKFRIRNYFVDAYSTIFTPFLIGSTPHIQMKLIAIYGATDEIAMAAVQNNMDHEIAIELMKKMILAILNSD</sequence>
<evidence type="ECO:0000259" key="5">
    <source>
        <dbReference type="PROSITE" id="PS50977"/>
    </source>
</evidence>
<dbReference type="AlphaFoldDB" id="A0A217EH34"/>
<dbReference type="PANTHER" id="PTHR47506:SF6">
    <property type="entry name" value="HTH-TYPE TRANSCRIPTIONAL REPRESSOR NEMR"/>
    <property type="match status" value="1"/>
</dbReference>
<organism evidence="6 7">
    <name type="scientific">Acinetobacter apis</name>
    <dbReference type="NCBI Taxonomy" id="1229165"/>
    <lineage>
        <taxon>Bacteria</taxon>
        <taxon>Pseudomonadati</taxon>
        <taxon>Pseudomonadota</taxon>
        <taxon>Gammaproteobacteria</taxon>
        <taxon>Moraxellales</taxon>
        <taxon>Moraxellaceae</taxon>
        <taxon>Acinetobacter</taxon>
    </lineage>
</organism>
<dbReference type="Pfam" id="PF00440">
    <property type="entry name" value="TetR_N"/>
    <property type="match status" value="1"/>
</dbReference>
<feature type="DNA-binding region" description="H-T-H motif" evidence="4">
    <location>
        <begin position="31"/>
        <end position="50"/>
    </location>
</feature>
<dbReference type="Gene3D" id="1.10.357.10">
    <property type="entry name" value="Tetracycline Repressor, domain 2"/>
    <property type="match status" value="1"/>
</dbReference>
<dbReference type="InterPro" id="IPR009057">
    <property type="entry name" value="Homeodomain-like_sf"/>
</dbReference>
<dbReference type="PRINTS" id="PR00455">
    <property type="entry name" value="HTHTETR"/>
</dbReference>
<keyword evidence="7" id="KW-1185">Reference proteome</keyword>
<dbReference type="RefSeq" id="WP_088823856.1">
    <property type="nucleotide sequence ID" value="NZ_FZLN01000003.1"/>
</dbReference>
<protein>
    <submittedName>
        <fullName evidence="6">Transcriptional regulator, TetR family</fullName>
    </submittedName>
</protein>
<evidence type="ECO:0000256" key="1">
    <source>
        <dbReference type="ARBA" id="ARBA00023015"/>
    </source>
</evidence>
<proteinExistence type="predicted"/>
<dbReference type="SUPFAM" id="SSF46689">
    <property type="entry name" value="Homeodomain-like"/>
    <property type="match status" value="1"/>
</dbReference>
<dbReference type="Proteomes" id="UP000243463">
    <property type="component" value="Unassembled WGS sequence"/>
</dbReference>
<accession>A0A217EH34</accession>
<keyword evidence="3" id="KW-0804">Transcription</keyword>
<dbReference type="GO" id="GO:0003677">
    <property type="term" value="F:DNA binding"/>
    <property type="evidence" value="ECO:0007669"/>
    <property type="project" value="UniProtKB-UniRule"/>
</dbReference>
<name>A0A217EH34_9GAMM</name>
<feature type="domain" description="HTH tetR-type" evidence="5">
    <location>
        <begin position="8"/>
        <end position="68"/>
    </location>
</feature>